<accession>A0AAU8A9C9</accession>
<dbReference type="PANTHER" id="PTHR46889:SF7">
    <property type="entry name" value="TRANSPOSASE FOR INSERTION SEQUENCE ELEMENT IS904"/>
    <property type="match status" value="1"/>
</dbReference>
<feature type="domain" description="Integrase catalytic" evidence="1">
    <location>
        <begin position="1"/>
        <end position="128"/>
    </location>
</feature>
<dbReference type="AlphaFoldDB" id="A0AAU8A9C9"/>
<sequence>MYLVVFIDIYSRKVTGWIMDTMVRDTLVLPVLTQAICRKHPPEGLIIHTDRGCQFTVRRFQSMCIRCGFRQSMSRKGNPYDNAIMESFYRILKRGLVQDVKYDNPEQARMDIFKYIELYYHTFPYILL</sequence>
<name>A0AAU8A9C9_9FIRM</name>
<dbReference type="GO" id="GO:0003676">
    <property type="term" value="F:nucleic acid binding"/>
    <property type="evidence" value="ECO:0007669"/>
    <property type="project" value="InterPro"/>
</dbReference>
<dbReference type="InterPro" id="IPR036397">
    <property type="entry name" value="RNaseH_sf"/>
</dbReference>
<dbReference type="SUPFAM" id="SSF53098">
    <property type="entry name" value="Ribonuclease H-like"/>
    <property type="match status" value="1"/>
</dbReference>
<dbReference type="Pfam" id="PF00665">
    <property type="entry name" value="rve"/>
    <property type="match status" value="1"/>
</dbReference>
<dbReference type="PANTHER" id="PTHR46889">
    <property type="entry name" value="TRANSPOSASE INSF FOR INSERTION SEQUENCE IS3B-RELATED"/>
    <property type="match status" value="1"/>
</dbReference>
<gene>
    <name evidence="2" type="ORF">PUP29_11750</name>
</gene>
<reference evidence="2" key="1">
    <citation type="submission" date="2023-02" db="EMBL/GenBank/DDBJ databases">
        <title>Gut commensal Christensenella minuta modulates host metabolism via a new class of secondary bile acids.</title>
        <authorList>
            <person name="Liu C."/>
        </authorList>
    </citation>
    <scope>NUCLEOTIDE SEQUENCE</scope>
    <source>
        <strain evidence="2">CA70</strain>
    </source>
</reference>
<organism evidence="2">
    <name type="scientific">Christensenella massiliensis</name>
    <dbReference type="NCBI Taxonomy" id="1805714"/>
    <lineage>
        <taxon>Bacteria</taxon>
        <taxon>Bacillati</taxon>
        <taxon>Bacillota</taxon>
        <taxon>Clostridia</taxon>
        <taxon>Christensenellales</taxon>
        <taxon>Christensenellaceae</taxon>
        <taxon>Christensenella</taxon>
    </lineage>
</organism>
<dbReference type="RefSeq" id="WP_082771046.1">
    <property type="nucleotide sequence ID" value="NZ_CP117826.1"/>
</dbReference>
<dbReference type="GO" id="GO:0015074">
    <property type="term" value="P:DNA integration"/>
    <property type="evidence" value="ECO:0007669"/>
    <property type="project" value="InterPro"/>
</dbReference>
<dbReference type="InterPro" id="IPR050900">
    <property type="entry name" value="Transposase_IS3/IS150/IS904"/>
</dbReference>
<proteinExistence type="predicted"/>
<dbReference type="EMBL" id="CP117826">
    <property type="protein sequence ID" value="XCC62190.1"/>
    <property type="molecule type" value="Genomic_DNA"/>
</dbReference>
<dbReference type="InterPro" id="IPR001584">
    <property type="entry name" value="Integrase_cat-core"/>
</dbReference>
<evidence type="ECO:0000259" key="1">
    <source>
        <dbReference type="PROSITE" id="PS50994"/>
    </source>
</evidence>
<protein>
    <submittedName>
        <fullName evidence="2">DDE-type integrase/transposase/recombinase</fullName>
    </submittedName>
</protein>
<dbReference type="Gene3D" id="3.30.420.10">
    <property type="entry name" value="Ribonuclease H-like superfamily/Ribonuclease H"/>
    <property type="match status" value="1"/>
</dbReference>
<evidence type="ECO:0000313" key="2">
    <source>
        <dbReference type="EMBL" id="XCC62190.1"/>
    </source>
</evidence>
<dbReference type="InterPro" id="IPR012337">
    <property type="entry name" value="RNaseH-like_sf"/>
</dbReference>
<dbReference type="PROSITE" id="PS50994">
    <property type="entry name" value="INTEGRASE"/>
    <property type="match status" value="1"/>
</dbReference>